<keyword evidence="1 3" id="KW-0853">WD repeat</keyword>
<name>A0A7D7QAV8_9NOSO</name>
<feature type="repeat" description="WD" evidence="3">
    <location>
        <begin position="226"/>
        <end position="267"/>
    </location>
</feature>
<dbReference type="PROSITE" id="PS50082">
    <property type="entry name" value="WD_REPEATS_2"/>
    <property type="match status" value="1"/>
</dbReference>
<dbReference type="Gene3D" id="2.130.10.10">
    <property type="entry name" value="YVTN repeat-like/Quinoprotein amine dehydrogenase"/>
    <property type="match status" value="1"/>
</dbReference>
<dbReference type="PANTHER" id="PTHR19848:SF8">
    <property type="entry name" value="F-BOX AND WD REPEAT DOMAIN CONTAINING 7"/>
    <property type="match status" value="1"/>
</dbReference>
<dbReference type="SUPFAM" id="SSF50978">
    <property type="entry name" value="WD40 repeat-like"/>
    <property type="match status" value="1"/>
</dbReference>
<reference evidence="6" key="1">
    <citation type="submission" date="2020-06" db="EMBL/GenBank/DDBJ databases">
        <title>Nostoc edaphicum CCNP1411 genome.</title>
        <authorList>
            <person name="Fidor A."/>
            <person name="Grabski M."/>
            <person name="Gawor J."/>
            <person name="Gromadka R."/>
            <person name="Wegrzyn G."/>
            <person name="Mazur-Marzec H."/>
        </authorList>
    </citation>
    <scope>NUCLEOTIDE SEQUENCE [LARGE SCALE GENOMIC DNA]</scope>
    <source>
        <strain evidence="6">CCNP1411</strain>
    </source>
</reference>
<proteinExistence type="predicted"/>
<dbReference type="InterPro" id="IPR015943">
    <property type="entry name" value="WD40/YVTN_repeat-like_dom_sf"/>
</dbReference>
<keyword evidence="4" id="KW-1133">Transmembrane helix</keyword>
<keyword evidence="4" id="KW-0812">Transmembrane</keyword>
<dbReference type="InterPro" id="IPR001680">
    <property type="entry name" value="WD40_rpt"/>
</dbReference>
<evidence type="ECO:0000256" key="3">
    <source>
        <dbReference type="PROSITE-ProRule" id="PRU00221"/>
    </source>
</evidence>
<dbReference type="PROSITE" id="PS00678">
    <property type="entry name" value="WD_REPEATS_1"/>
    <property type="match status" value="1"/>
</dbReference>
<evidence type="ECO:0000313" key="6">
    <source>
        <dbReference type="Proteomes" id="UP000514713"/>
    </source>
</evidence>
<dbReference type="KEGG" id="ned:HUN01_25515"/>
<keyword evidence="2" id="KW-0677">Repeat</keyword>
<gene>
    <name evidence="5" type="ORF">HUN01_25515</name>
</gene>
<feature type="transmembrane region" description="Helical" evidence="4">
    <location>
        <begin position="69"/>
        <end position="88"/>
    </location>
</feature>
<organism evidence="5 6">
    <name type="scientific">Nostoc edaphicum CCNP1411</name>
    <dbReference type="NCBI Taxonomy" id="1472755"/>
    <lineage>
        <taxon>Bacteria</taxon>
        <taxon>Bacillati</taxon>
        <taxon>Cyanobacteriota</taxon>
        <taxon>Cyanophyceae</taxon>
        <taxon>Nostocales</taxon>
        <taxon>Nostocaceae</taxon>
        <taxon>Nostoc</taxon>
    </lineage>
</organism>
<keyword evidence="6" id="KW-1185">Reference proteome</keyword>
<dbReference type="Proteomes" id="UP000514713">
    <property type="component" value="Chromosome"/>
</dbReference>
<evidence type="ECO:0000313" key="5">
    <source>
        <dbReference type="EMBL" id="QMS90775.1"/>
    </source>
</evidence>
<feature type="transmembrane region" description="Helical" evidence="4">
    <location>
        <begin position="34"/>
        <end position="57"/>
    </location>
</feature>
<feature type="transmembrane region" description="Helical" evidence="4">
    <location>
        <begin position="100"/>
        <end position="124"/>
    </location>
</feature>
<dbReference type="InterPro" id="IPR036322">
    <property type="entry name" value="WD40_repeat_dom_sf"/>
</dbReference>
<dbReference type="PROSITE" id="PS50294">
    <property type="entry name" value="WD_REPEATS_REGION"/>
    <property type="match status" value="1"/>
</dbReference>
<accession>A0A7D7QAV8</accession>
<dbReference type="AlphaFoldDB" id="A0A7D7QAV8"/>
<dbReference type="Pfam" id="PF00400">
    <property type="entry name" value="WD40"/>
    <property type="match status" value="2"/>
</dbReference>
<dbReference type="EMBL" id="CP054698">
    <property type="protein sequence ID" value="QMS90775.1"/>
    <property type="molecule type" value="Genomic_DNA"/>
</dbReference>
<sequence length="306" mass="31358">MIQSSKTGAAFIAGGTITGVGVSATVGGMGLAGGFGAVGIGATPVVSASAVAGAATYGAFKAIAEGDAAAIATMGIGAVGGAGIYSVVGGMGLVAPKVGLAFGIGAVPMAGIGAVVGLAAYGIAKLLDESGISETPAQLFERMEEKVLQMGYYSEAVMELEAFLSGDDLNQKFAGLEVEDELQTLKAKFKKKSEFATPKPSTPNIEPEKISPTTQLPETWRCVRTLKSHLAAVNAIAISPDGTTLISGSDDRQVNLWNLKTGKWLYTFSGQAEAVLSVAISPDGKLRSQKLRCKQLIELIKNSRSI</sequence>
<dbReference type="SMART" id="SM00320">
    <property type="entry name" value="WD40"/>
    <property type="match status" value="1"/>
</dbReference>
<protein>
    <submittedName>
        <fullName evidence="5">Uncharacterized protein</fullName>
    </submittedName>
</protein>
<evidence type="ECO:0000256" key="1">
    <source>
        <dbReference type="ARBA" id="ARBA00022574"/>
    </source>
</evidence>
<keyword evidence="4" id="KW-0472">Membrane</keyword>
<dbReference type="PANTHER" id="PTHR19848">
    <property type="entry name" value="WD40 REPEAT PROTEIN"/>
    <property type="match status" value="1"/>
</dbReference>
<evidence type="ECO:0000256" key="4">
    <source>
        <dbReference type="SAM" id="Phobius"/>
    </source>
</evidence>
<dbReference type="InterPro" id="IPR019775">
    <property type="entry name" value="WD40_repeat_CS"/>
</dbReference>
<evidence type="ECO:0000256" key="2">
    <source>
        <dbReference type="ARBA" id="ARBA00022737"/>
    </source>
</evidence>